<accession>A0ABY6MR36</accession>
<dbReference type="PANTHER" id="PTHR35175:SF2">
    <property type="entry name" value="DUF1289 DOMAIN-CONTAINING PROTEIN"/>
    <property type="match status" value="1"/>
</dbReference>
<dbReference type="InterPro" id="IPR010710">
    <property type="entry name" value="DUF1289"/>
</dbReference>
<organism evidence="1 2">
    <name type="scientific">Caldimonas aquatica</name>
    <dbReference type="NCBI Taxonomy" id="376175"/>
    <lineage>
        <taxon>Bacteria</taxon>
        <taxon>Pseudomonadati</taxon>
        <taxon>Pseudomonadota</taxon>
        <taxon>Betaproteobacteria</taxon>
        <taxon>Burkholderiales</taxon>
        <taxon>Sphaerotilaceae</taxon>
        <taxon>Caldimonas</taxon>
    </lineage>
</organism>
<protein>
    <submittedName>
        <fullName evidence="1">DUF1289 domain-containing protein</fullName>
    </submittedName>
</protein>
<name>A0ABY6MR36_9BURK</name>
<sequence length="74" mass="8371">MTRPPAVAVRSPCVGVCRMDPATGWCEGCLRTIDEIASWSSLSDEDKRAVWMRLRERRHDRRAQARNPASGSTR</sequence>
<dbReference type="Pfam" id="PF06945">
    <property type="entry name" value="DUF1289"/>
    <property type="match status" value="1"/>
</dbReference>
<dbReference type="PANTHER" id="PTHR35175">
    <property type="entry name" value="DUF1289 DOMAIN-CONTAINING PROTEIN"/>
    <property type="match status" value="1"/>
</dbReference>
<keyword evidence="2" id="KW-1185">Reference proteome</keyword>
<dbReference type="RefSeq" id="WP_264892030.1">
    <property type="nucleotide sequence ID" value="NZ_CP110257.1"/>
</dbReference>
<dbReference type="Proteomes" id="UP001163266">
    <property type="component" value="Chromosome"/>
</dbReference>
<proteinExistence type="predicted"/>
<evidence type="ECO:0000313" key="2">
    <source>
        <dbReference type="Proteomes" id="UP001163266"/>
    </source>
</evidence>
<dbReference type="EMBL" id="CP110257">
    <property type="protein sequence ID" value="UZD54462.1"/>
    <property type="molecule type" value="Genomic_DNA"/>
</dbReference>
<evidence type="ECO:0000313" key="1">
    <source>
        <dbReference type="EMBL" id="UZD54462.1"/>
    </source>
</evidence>
<gene>
    <name evidence="1" type="ORF">OMP39_12450</name>
</gene>
<reference evidence="1" key="1">
    <citation type="submission" date="2022-10" db="EMBL/GenBank/DDBJ databases">
        <title>Complete genome sequence of Schlegelella aquatica LMG 23380.</title>
        <authorList>
            <person name="Musilova J."/>
            <person name="Kourilova X."/>
            <person name="Bezdicek M."/>
            <person name="Hermankova K."/>
            <person name="Obruca S."/>
            <person name="Sedlar K."/>
        </authorList>
    </citation>
    <scope>NUCLEOTIDE SEQUENCE</scope>
    <source>
        <strain evidence="1">LMG 23380</strain>
    </source>
</reference>